<dbReference type="AlphaFoldDB" id="A0A0C2NCF2"/>
<name>A0A0C2NCF2_THEKT</name>
<dbReference type="Gene3D" id="2.120.10.80">
    <property type="entry name" value="Kelch-type beta propeller"/>
    <property type="match status" value="2"/>
</dbReference>
<dbReference type="PANTHER" id="PTHR47435">
    <property type="entry name" value="KELCH REPEAT PROTEIN (AFU_ORTHOLOGUE AFUA_5G12780)"/>
    <property type="match status" value="1"/>
</dbReference>
<dbReference type="Pfam" id="PF24681">
    <property type="entry name" value="Kelch_KLHDC2_KLHL20_DRC7"/>
    <property type="match status" value="1"/>
</dbReference>
<reference evidence="3 4" key="1">
    <citation type="journal article" date="2014" name="Genome Biol. Evol.">
        <title>The genome of the myxosporean Thelohanellus kitauei shows adaptations to nutrient acquisition within its fish host.</title>
        <authorList>
            <person name="Yang Y."/>
            <person name="Xiong J."/>
            <person name="Zhou Z."/>
            <person name="Huo F."/>
            <person name="Miao W."/>
            <person name="Ran C."/>
            <person name="Liu Y."/>
            <person name="Zhang J."/>
            <person name="Feng J."/>
            <person name="Wang M."/>
            <person name="Wang M."/>
            <person name="Wang L."/>
            <person name="Yao B."/>
        </authorList>
    </citation>
    <scope>NUCLEOTIDE SEQUENCE [LARGE SCALE GENOMIC DNA]</scope>
    <source>
        <strain evidence="3">Wuqing</strain>
    </source>
</reference>
<dbReference type="Proteomes" id="UP000031668">
    <property type="component" value="Unassembled WGS sequence"/>
</dbReference>
<dbReference type="GO" id="GO:0019760">
    <property type="term" value="P:glucosinolate metabolic process"/>
    <property type="evidence" value="ECO:0007669"/>
    <property type="project" value="UniProtKB-ARBA"/>
</dbReference>
<dbReference type="PANTHER" id="PTHR47435:SF4">
    <property type="entry name" value="KELCH REPEAT PROTEIN (AFU_ORTHOLOGUE AFUA_5G12780)"/>
    <property type="match status" value="1"/>
</dbReference>
<evidence type="ECO:0008006" key="5">
    <source>
        <dbReference type="Google" id="ProtNLM"/>
    </source>
</evidence>
<dbReference type="InterPro" id="IPR015915">
    <property type="entry name" value="Kelch-typ_b-propeller"/>
</dbReference>
<keyword evidence="4" id="KW-1185">Reference proteome</keyword>
<evidence type="ECO:0000256" key="2">
    <source>
        <dbReference type="ARBA" id="ARBA00023004"/>
    </source>
</evidence>
<evidence type="ECO:0000313" key="3">
    <source>
        <dbReference type="EMBL" id="KII73980.1"/>
    </source>
</evidence>
<dbReference type="InterPro" id="IPR011043">
    <property type="entry name" value="Gal_Oxase/kelch_b-propeller"/>
</dbReference>
<dbReference type="OrthoDB" id="4447at2759"/>
<evidence type="ECO:0000313" key="4">
    <source>
        <dbReference type="Proteomes" id="UP000031668"/>
    </source>
</evidence>
<sequence length="335" mass="39784">MTSVGQFFFIYEGCNDLEYIDYNELWSYNTLSGVWKQYKTPIEINSSCHSSSMCAVGDLVYIFGGSHIDDENIDEFWTTNSLISFDINNASWDIVSPNIDEDYYDYDDIPYSMRTDDHNARDDECEYDMFKFCLNTSTWSKVRQIGVVPIFRWGIFGKVYNNKFYTFKDPYDPKNKYRNVWIFDFSNNRWTTKETNSKNEQYPLDRYEESFAFSSKFGYMNGGACPYTYDGYSDIWRFDLDTLEWLKCDYSLKECLLRHVMLVVDDLYFYSFGGRDIEFDDWNIFQKFNLKPPTLYRLGIESVIRSPNVKIYIKSLPLSIREEFGIHDDDSYANT</sequence>
<keyword evidence="2" id="KW-0408">Iron</keyword>
<dbReference type="SUPFAM" id="SSF50965">
    <property type="entry name" value="Galactose oxidase, central domain"/>
    <property type="match status" value="1"/>
</dbReference>
<protein>
    <recommendedName>
        <fullName evidence="5">Kelch domain-containing protein 10</fullName>
    </recommendedName>
</protein>
<dbReference type="EMBL" id="JWZT01000577">
    <property type="protein sequence ID" value="KII73980.1"/>
    <property type="molecule type" value="Genomic_DNA"/>
</dbReference>
<evidence type="ECO:0000256" key="1">
    <source>
        <dbReference type="ARBA" id="ARBA00022737"/>
    </source>
</evidence>
<organism evidence="3 4">
    <name type="scientific">Thelohanellus kitauei</name>
    <name type="common">Myxosporean</name>
    <dbReference type="NCBI Taxonomy" id="669202"/>
    <lineage>
        <taxon>Eukaryota</taxon>
        <taxon>Metazoa</taxon>
        <taxon>Cnidaria</taxon>
        <taxon>Myxozoa</taxon>
        <taxon>Myxosporea</taxon>
        <taxon>Bivalvulida</taxon>
        <taxon>Platysporina</taxon>
        <taxon>Myxobolidae</taxon>
        <taxon>Thelohanellus</taxon>
    </lineage>
</organism>
<comment type="caution">
    <text evidence="3">The sequence shown here is derived from an EMBL/GenBank/DDBJ whole genome shotgun (WGS) entry which is preliminary data.</text>
</comment>
<keyword evidence="1" id="KW-0677">Repeat</keyword>
<gene>
    <name evidence="3" type="ORF">RF11_11579</name>
</gene>
<proteinExistence type="predicted"/>
<accession>A0A0C2NCF2</accession>